<organism evidence="8 9">
    <name type="scientific">Venturia effusa</name>
    <dbReference type="NCBI Taxonomy" id="50376"/>
    <lineage>
        <taxon>Eukaryota</taxon>
        <taxon>Fungi</taxon>
        <taxon>Dikarya</taxon>
        <taxon>Ascomycota</taxon>
        <taxon>Pezizomycotina</taxon>
        <taxon>Dothideomycetes</taxon>
        <taxon>Pleosporomycetidae</taxon>
        <taxon>Venturiales</taxon>
        <taxon>Venturiaceae</taxon>
        <taxon>Venturia</taxon>
    </lineage>
</organism>
<keyword evidence="9" id="KW-1185">Reference proteome</keyword>
<evidence type="ECO:0000256" key="1">
    <source>
        <dbReference type="ARBA" id="ARBA00004127"/>
    </source>
</evidence>
<dbReference type="STRING" id="50376.A0A517KWE2"/>
<dbReference type="AlphaFoldDB" id="A0A517KWE2"/>
<keyword evidence="4 6" id="KW-0472">Membrane</keyword>
<feature type="region of interest" description="Disordered" evidence="5">
    <location>
        <begin position="1"/>
        <end position="45"/>
    </location>
</feature>
<evidence type="ECO:0000313" key="8">
    <source>
        <dbReference type="EMBL" id="QDS67708.1"/>
    </source>
</evidence>
<evidence type="ECO:0000256" key="3">
    <source>
        <dbReference type="ARBA" id="ARBA00022989"/>
    </source>
</evidence>
<name>A0A517KWE2_9PEZI</name>
<evidence type="ECO:0000256" key="4">
    <source>
        <dbReference type="ARBA" id="ARBA00023136"/>
    </source>
</evidence>
<dbReference type="InterPro" id="IPR052053">
    <property type="entry name" value="IM_YidH-like"/>
</dbReference>
<gene>
    <name evidence="8" type="ORF">FKW77_005605</name>
</gene>
<reference evidence="8 9" key="1">
    <citation type="submission" date="2019-07" db="EMBL/GenBank/DDBJ databases">
        <title>Finished genome of Venturia effusa.</title>
        <authorList>
            <person name="Young C.A."/>
            <person name="Cox M.P."/>
            <person name="Ganley A.R.D."/>
            <person name="David W.J."/>
        </authorList>
    </citation>
    <scope>NUCLEOTIDE SEQUENCE [LARGE SCALE GENOMIC DNA]</scope>
    <source>
        <strain evidence="9">albino</strain>
    </source>
</reference>
<keyword evidence="2 6" id="KW-0812">Transmembrane</keyword>
<accession>A0A517KWE2</accession>
<dbReference type="Proteomes" id="UP000316270">
    <property type="component" value="Chromosome 1"/>
</dbReference>
<feature type="transmembrane region" description="Helical" evidence="6">
    <location>
        <begin position="127"/>
        <end position="148"/>
    </location>
</feature>
<feature type="domain" description="DUF202" evidence="7">
    <location>
        <begin position="118"/>
        <end position="194"/>
    </location>
</feature>
<feature type="transmembrane region" description="Helical" evidence="6">
    <location>
        <begin position="207"/>
        <end position="230"/>
    </location>
</feature>
<dbReference type="PANTHER" id="PTHR34187">
    <property type="entry name" value="FGR18P"/>
    <property type="match status" value="1"/>
</dbReference>
<evidence type="ECO:0000256" key="6">
    <source>
        <dbReference type="SAM" id="Phobius"/>
    </source>
</evidence>
<dbReference type="PANTHER" id="PTHR34187:SF1">
    <property type="entry name" value="DUF202 DOMAIN-CONTAINING PROTEIN"/>
    <property type="match status" value="1"/>
</dbReference>
<proteinExistence type="predicted"/>
<protein>
    <recommendedName>
        <fullName evidence="7">DUF202 domain-containing protein</fullName>
    </recommendedName>
</protein>
<comment type="subcellular location">
    <subcellularLocation>
        <location evidence="1">Endomembrane system</location>
        <topology evidence="1">Multi-pass membrane protein</topology>
    </subcellularLocation>
</comment>
<feature type="transmembrane region" description="Helical" evidence="6">
    <location>
        <begin position="160"/>
        <end position="186"/>
    </location>
</feature>
<dbReference type="OrthoDB" id="199599at2759"/>
<evidence type="ECO:0000256" key="2">
    <source>
        <dbReference type="ARBA" id="ARBA00022692"/>
    </source>
</evidence>
<dbReference type="GO" id="GO:0012505">
    <property type="term" value="C:endomembrane system"/>
    <property type="evidence" value="ECO:0007669"/>
    <property type="project" value="UniProtKB-SubCell"/>
</dbReference>
<evidence type="ECO:0000256" key="5">
    <source>
        <dbReference type="SAM" id="MobiDB-lite"/>
    </source>
</evidence>
<dbReference type="EMBL" id="CP042185">
    <property type="protein sequence ID" value="QDS67708.1"/>
    <property type="molecule type" value="Genomic_DNA"/>
</dbReference>
<evidence type="ECO:0000259" key="7">
    <source>
        <dbReference type="Pfam" id="PF02656"/>
    </source>
</evidence>
<dbReference type="Pfam" id="PF02656">
    <property type="entry name" value="DUF202"/>
    <property type="match status" value="1"/>
</dbReference>
<keyword evidence="3 6" id="KW-1133">Transmembrane helix</keyword>
<sequence length="237" mass="26548">MTEQNGFPAIPALPPRTGSAPTARDLSPRRGSTAEDLLSSNDQRDAISLPEFSTSQSLRGRLVQRRLSNVPNESNDELTRNLSLNTYTLVRQEPRWYDSIAKMWENEVSIKVDARYRRDHLALERTFMGYLRTSLALSMTGVTIAQLFRLQHSYNPDRDFGFFVTGIPLAACFISSAIILLLLGAIRFWRQQNAMVRGKVIAGGWEVNAIMIGSILLCITLFTIVAGVSIDKGIEKR</sequence>
<dbReference type="InterPro" id="IPR003807">
    <property type="entry name" value="DUF202"/>
</dbReference>
<evidence type="ECO:0000313" key="9">
    <source>
        <dbReference type="Proteomes" id="UP000316270"/>
    </source>
</evidence>